<gene>
    <name evidence="3" type="ORF">JF887_07400</name>
</gene>
<dbReference type="GO" id="GO:0016491">
    <property type="term" value="F:oxidoreductase activity"/>
    <property type="evidence" value="ECO:0007669"/>
    <property type="project" value="UniProtKB-KW"/>
</dbReference>
<dbReference type="EMBL" id="JAEKNN010000032">
    <property type="protein sequence ID" value="MBJ7609243.1"/>
    <property type="molecule type" value="Genomic_DNA"/>
</dbReference>
<evidence type="ECO:0000256" key="1">
    <source>
        <dbReference type="ARBA" id="ARBA00006484"/>
    </source>
</evidence>
<dbReference type="FunFam" id="3.40.50.720:FF:000084">
    <property type="entry name" value="Short-chain dehydrogenase reductase"/>
    <property type="match status" value="1"/>
</dbReference>
<evidence type="ECO:0000256" key="2">
    <source>
        <dbReference type="ARBA" id="ARBA00023002"/>
    </source>
</evidence>
<accession>A0A934KLX4</accession>
<organism evidence="3 4">
    <name type="scientific">Candidatus Amunia macphersoniae</name>
    <dbReference type="NCBI Taxonomy" id="3127014"/>
    <lineage>
        <taxon>Bacteria</taxon>
        <taxon>Bacillati</taxon>
        <taxon>Candidatus Dormiibacterota</taxon>
        <taxon>Candidatus Dormibacteria</taxon>
        <taxon>Candidatus Aeolococcales</taxon>
        <taxon>Candidatus Aeolococcaceae</taxon>
        <taxon>Candidatus Amunia</taxon>
    </lineage>
</organism>
<dbReference type="CDD" id="cd05233">
    <property type="entry name" value="SDR_c"/>
    <property type="match status" value="1"/>
</dbReference>
<evidence type="ECO:0000313" key="3">
    <source>
        <dbReference type="EMBL" id="MBJ7609243.1"/>
    </source>
</evidence>
<dbReference type="InterPro" id="IPR036291">
    <property type="entry name" value="NAD(P)-bd_dom_sf"/>
</dbReference>
<protein>
    <submittedName>
        <fullName evidence="3">SDR family oxidoreductase</fullName>
    </submittedName>
</protein>
<sequence length="277" mass="28677">MTAPRAELALPKEVTGRAPGRGRLAGRRVLVIGAGQQTHDVEDPPIGNGRAISVLCGREGAWVAIADIDGDAAAETARQVRSEGCRTVTVVGDAADETDVEGMVTSAARELGGLDGLVMNVGVPHGIGFEGTSADDWDRSFAVNVRSHFLGCKHALRLLSAGGSVVLISSIAALIPVNEIPAYHASKAALAGLCCFAAHDAARKGIRVNLVVPGLIDTSLGRLATTFDPARADKQVPLGREGTAWEVAYAVSFLLSDEASYITGQSLVVDGGYAALR</sequence>
<comment type="similarity">
    <text evidence="1">Belongs to the short-chain dehydrogenases/reductases (SDR) family.</text>
</comment>
<proteinExistence type="inferred from homology"/>
<reference evidence="3 4" key="1">
    <citation type="submission" date="2020-10" db="EMBL/GenBank/DDBJ databases">
        <title>Ca. Dormibacterota MAGs.</title>
        <authorList>
            <person name="Montgomery K."/>
        </authorList>
    </citation>
    <scope>NUCLEOTIDE SEQUENCE [LARGE SCALE GENOMIC DNA]</scope>
    <source>
        <strain evidence="3">Mitchell_Peninsula_5</strain>
    </source>
</reference>
<comment type="caution">
    <text evidence="3">The sequence shown here is derived from an EMBL/GenBank/DDBJ whole genome shotgun (WGS) entry which is preliminary data.</text>
</comment>
<dbReference type="SUPFAM" id="SSF51735">
    <property type="entry name" value="NAD(P)-binding Rossmann-fold domains"/>
    <property type="match status" value="1"/>
</dbReference>
<dbReference type="PANTHER" id="PTHR24321:SF14">
    <property type="entry name" value="SHORT-CHAIN TYPE DEHYDROGENASE_REDUCTASE BLR2146-RELATED"/>
    <property type="match status" value="1"/>
</dbReference>
<dbReference type="Pfam" id="PF13561">
    <property type="entry name" value="adh_short_C2"/>
    <property type="match status" value="1"/>
</dbReference>
<name>A0A934KLX4_9BACT</name>
<dbReference type="Gene3D" id="3.40.50.720">
    <property type="entry name" value="NAD(P)-binding Rossmann-like Domain"/>
    <property type="match status" value="1"/>
</dbReference>
<dbReference type="AlphaFoldDB" id="A0A934KLX4"/>
<dbReference type="Proteomes" id="UP000614410">
    <property type="component" value="Unassembled WGS sequence"/>
</dbReference>
<dbReference type="InterPro" id="IPR002347">
    <property type="entry name" value="SDR_fam"/>
</dbReference>
<dbReference type="PRINTS" id="PR00081">
    <property type="entry name" value="GDHRDH"/>
</dbReference>
<keyword evidence="2" id="KW-0560">Oxidoreductase</keyword>
<evidence type="ECO:0000313" key="4">
    <source>
        <dbReference type="Proteomes" id="UP000614410"/>
    </source>
</evidence>
<dbReference type="PANTHER" id="PTHR24321">
    <property type="entry name" value="DEHYDROGENASES, SHORT CHAIN"/>
    <property type="match status" value="1"/>
</dbReference>